<dbReference type="SUPFAM" id="SSF57903">
    <property type="entry name" value="FYVE/PHD zinc finger"/>
    <property type="match status" value="1"/>
</dbReference>
<keyword evidence="3" id="KW-0862">Zinc</keyword>
<feature type="domain" description="PHD-type" evidence="6">
    <location>
        <begin position="3"/>
        <end position="58"/>
    </location>
</feature>
<evidence type="ECO:0000313" key="8">
    <source>
        <dbReference type="Proteomes" id="UP000478052"/>
    </source>
</evidence>
<feature type="region of interest" description="Disordered" evidence="5">
    <location>
        <begin position="300"/>
        <end position="319"/>
    </location>
</feature>
<accession>A0A6G0VVS4</accession>
<dbReference type="InterPro" id="IPR001965">
    <property type="entry name" value="Znf_PHD"/>
</dbReference>
<dbReference type="InterPro" id="IPR013083">
    <property type="entry name" value="Znf_RING/FYVE/PHD"/>
</dbReference>
<dbReference type="AlphaFoldDB" id="A0A6G0VVS4"/>
<dbReference type="PANTHER" id="PTHR37445:SF3">
    <property type="entry name" value="ZINC FINGER PHD-TYPE DOMAIN-CONTAINING PROTEIN"/>
    <property type="match status" value="1"/>
</dbReference>
<protein>
    <recommendedName>
        <fullName evidence="6">PHD-type domain-containing protein</fullName>
    </recommendedName>
</protein>
<dbReference type="GO" id="GO:0008270">
    <property type="term" value="F:zinc ion binding"/>
    <property type="evidence" value="ECO:0007669"/>
    <property type="project" value="UniProtKB-KW"/>
</dbReference>
<evidence type="ECO:0000256" key="5">
    <source>
        <dbReference type="SAM" id="MobiDB-lite"/>
    </source>
</evidence>
<organism evidence="7 8">
    <name type="scientific">Aphis craccivora</name>
    <name type="common">Cowpea aphid</name>
    <dbReference type="NCBI Taxonomy" id="307492"/>
    <lineage>
        <taxon>Eukaryota</taxon>
        <taxon>Metazoa</taxon>
        <taxon>Ecdysozoa</taxon>
        <taxon>Arthropoda</taxon>
        <taxon>Hexapoda</taxon>
        <taxon>Insecta</taxon>
        <taxon>Pterygota</taxon>
        <taxon>Neoptera</taxon>
        <taxon>Paraneoptera</taxon>
        <taxon>Hemiptera</taxon>
        <taxon>Sternorrhyncha</taxon>
        <taxon>Aphidomorpha</taxon>
        <taxon>Aphidoidea</taxon>
        <taxon>Aphididae</taxon>
        <taxon>Aphidini</taxon>
        <taxon>Aphis</taxon>
        <taxon>Aphis</taxon>
    </lineage>
</organism>
<dbReference type="EMBL" id="VUJU01011294">
    <property type="protein sequence ID" value="KAF0711336.1"/>
    <property type="molecule type" value="Genomic_DNA"/>
</dbReference>
<keyword evidence="8" id="KW-1185">Reference proteome</keyword>
<dbReference type="InterPro" id="IPR011011">
    <property type="entry name" value="Znf_FYVE_PHD"/>
</dbReference>
<reference evidence="7 8" key="1">
    <citation type="submission" date="2019-08" db="EMBL/GenBank/DDBJ databases">
        <title>Whole genome of Aphis craccivora.</title>
        <authorList>
            <person name="Voronova N.V."/>
            <person name="Shulinski R.S."/>
            <person name="Bandarenka Y.V."/>
            <person name="Zhorov D.G."/>
            <person name="Warner D."/>
        </authorList>
    </citation>
    <scope>NUCLEOTIDE SEQUENCE [LARGE SCALE GENOMIC DNA]</scope>
    <source>
        <strain evidence="7">180601</strain>
        <tissue evidence="7">Whole Body</tissue>
    </source>
</reference>
<sequence length="319" mass="35549">MVRPNCELCSEPVQREQPSISCHSCKNLFHSNCVNPLSQNVSSPSNNPSWICKVCLIKPKPSDTDDKLNRILSELQSIKSHQLKSDDLLNGISSSMAALNDKVLQQGKYISSLGQSVTSLGKQLSTVTIDVKSHGQLIASPTTTEFTPSLNDIAREVQLRSLLAVNLIIRGVPESPNKSISERISHDKKFVSDIFSKLDPPVPVELILKAYRIGKTSDTKPRLLKIILTSREAVDSIVTTFPKLLINPPDHLRSVSITRDRTQSERQSIREVYQELSTRRERGESNISIRYYNGIPKIITATSDSKNGNHQQRPTTKKS</sequence>
<evidence type="ECO:0000313" key="7">
    <source>
        <dbReference type="EMBL" id="KAF0711336.1"/>
    </source>
</evidence>
<dbReference type="InterPro" id="IPR019786">
    <property type="entry name" value="Zinc_finger_PHD-type_CS"/>
</dbReference>
<dbReference type="SMART" id="SM00249">
    <property type="entry name" value="PHD"/>
    <property type="match status" value="1"/>
</dbReference>
<evidence type="ECO:0000256" key="3">
    <source>
        <dbReference type="ARBA" id="ARBA00022833"/>
    </source>
</evidence>
<evidence type="ECO:0000256" key="2">
    <source>
        <dbReference type="ARBA" id="ARBA00022771"/>
    </source>
</evidence>
<evidence type="ECO:0000256" key="1">
    <source>
        <dbReference type="ARBA" id="ARBA00022723"/>
    </source>
</evidence>
<gene>
    <name evidence="7" type="ORF">FWK35_00037251</name>
</gene>
<name>A0A6G0VVS4_APHCR</name>
<dbReference type="InterPro" id="IPR019787">
    <property type="entry name" value="Znf_PHD-finger"/>
</dbReference>
<dbReference type="PROSITE" id="PS50016">
    <property type="entry name" value="ZF_PHD_2"/>
    <property type="match status" value="1"/>
</dbReference>
<dbReference type="Pfam" id="PF00628">
    <property type="entry name" value="PHD"/>
    <property type="match status" value="1"/>
</dbReference>
<evidence type="ECO:0000256" key="4">
    <source>
        <dbReference type="PROSITE-ProRule" id="PRU00146"/>
    </source>
</evidence>
<dbReference type="CDD" id="cd15489">
    <property type="entry name" value="PHD_SF"/>
    <property type="match status" value="1"/>
</dbReference>
<dbReference type="OrthoDB" id="6778856at2759"/>
<proteinExistence type="predicted"/>
<dbReference type="PANTHER" id="PTHR37445">
    <property type="entry name" value="PROTEIN CBG24663"/>
    <property type="match status" value="1"/>
</dbReference>
<comment type="caution">
    <text evidence="7">The sequence shown here is derived from an EMBL/GenBank/DDBJ whole genome shotgun (WGS) entry which is preliminary data.</text>
</comment>
<keyword evidence="2 4" id="KW-0863">Zinc-finger</keyword>
<dbReference type="PROSITE" id="PS01359">
    <property type="entry name" value="ZF_PHD_1"/>
    <property type="match status" value="1"/>
</dbReference>
<dbReference type="Gene3D" id="3.30.40.10">
    <property type="entry name" value="Zinc/RING finger domain, C3HC4 (zinc finger)"/>
    <property type="match status" value="1"/>
</dbReference>
<dbReference type="Proteomes" id="UP000478052">
    <property type="component" value="Unassembled WGS sequence"/>
</dbReference>
<evidence type="ECO:0000259" key="6">
    <source>
        <dbReference type="PROSITE" id="PS50016"/>
    </source>
</evidence>
<keyword evidence="1" id="KW-0479">Metal-binding</keyword>